<dbReference type="GO" id="GO:0009378">
    <property type="term" value="F:four-way junction helicase activity"/>
    <property type="evidence" value="ECO:0007669"/>
    <property type="project" value="TreeGrafter"/>
</dbReference>
<dbReference type="PROSITE" id="PS50853">
    <property type="entry name" value="FN3"/>
    <property type="match status" value="2"/>
</dbReference>
<dbReference type="SUPFAM" id="SSF52540">
    <property type="entry name" value="P-loop containing nucleoside triphosphate hydrolases"/>
    <property type="match status" value="1"/>
</dbReference>
<dbReference type="InterPro" id="IPR036116">
    <property type="entry name" value="FN3_sf"/>
</dbReference>
<dbReference type="EMBL" id="CACRXK020022838">
    <property type="protein sequence ID" value="CAB4037206.1"/>
    <property type="molecule type" value="Genomic_DNA"/>
</dbReference>
<evidence type="ECO:0000313" key="6">
    <source>
        <dbReference type="Proteomes" id="UP001152795"/>
    </source>
</evidence>
<keyword evidence="4" id="KW-0539">Nucleus</keyword>
<dbReference type="InterPro" id="IPR027417">
    <property type="entry name" value="P-loop_NTPase"/>
</dbReference>
<proteinExistence type="inferred from homology"/>
<dbReference type="InterPro" id="IPR014001">
    <property type="entry name" value="Helicase_ATP-bd"/>
</dbReference>
<gene>
    <name evidence="5" type="ORF">PACLA_8A026360</name>
</gene>
<reference evidence="5" key="1">
    <citation type="submission" date="2020-04" db="EMBL/GenBank/DDBJ databases">
        <authorList>
            <person name="Alioto T."/>
            <person name="Alioto T."/>
            <person name="Gomez Garrido J."/>
        </authorList>
    </citation>
    <scope>NUCLEOTIDE SEQUENCE</scope>
    <source>
        <strain evidence="5">A484AB</strain>
    </source>
</reference>
<evidence type="ECO:0000256" key="1">
    <source>
        <dbReference type="ARBA" id="ARBA00005446"/>
    </source>
</evidence>
<keyword evidence="5" id="KW-0347">Helicase</keyword>
<keyword evidence="5" id="KW-0067">ATP-binding</keyword>
<dbReference type="GO" id="GO:0043138">
    <property type="term" value="F:3'-5' DNA helicase activity"/>
    <property type="evidence" value="ECO:0007669"/>
    <property type="project" value="TreeGrafter"/>
</dbReference>
<dbReference type="Proteomes" id="UP001152795">
    <property type="component" value="Unassembled WGS sequence"/>
</dbReference>
<dbReference type="GO" id="GO:0003677">
    <property type="term" value="F:DNA binding"/>
    <property type="evidence" value="ECO:0007669"/>
    <property type="project" value="UniProtKB-KW"/>
</dbReference>
<evidence type="ECO:0000256" key="4">
    <source>
        <dbReference type="ARBA" id="ARBA00023242"/>
    </source>
</evidence>
<sequence length="488" mass="54464">LFPDKPTNLITNIKTRSAEISWLDPNNTGDGDLTGFWIELKKENSLIQNITEDNGNKYELHNLTPYTTYKISVAVRNNRGFGEETITSFITSEEAPEGPPLNVKVTAESSSSLSVTWEPPKKEKRNGIIVNYSVCISHEENKLCFKEQTTKQKMLVIRSLNASTKYYVRVLASTKVGPGNYGESEGKFTNENVMCVLPTGYGKSLIFHLMPMLLFAKRELNSDSFGGISSEDVNTIVILDQMIQTKIIIQIDFSLCEEDKLRNGYYHIVFAHPESLISSKYGRDLLLSKTYKENVVAIVVDEAHCILDWSTDFRKDYSKLGVLCALFPDIPVIAMTATGSLSDMICIQVSLGLKKCKVVVANPDRANIFYEKAFRGKDSVAVESILIPIAKGLLKAKIEYPLTVIYISLKLCGFAYKLFESILGSAQYFPIGSARIPANRMFAQFHSPQTSEMKDEILKQLCSSRSAIRVVFATVAMGMGVDIPDIRN</sequence>
<keyword evidence="6" id="KW-1185">Reference proteome</keyword>
<dbReference type="PANTHER" id="PTHR13710:SF153">
    <property type="entry name" value="RECQ-LIKE DNA HELICASE BLM"/>
    <property type="match status" value="1"/>
</dbReference>
<feature type="non-terminal residue" evidence="5">
    <location>
        <position position="1"/>
    </location>
</feature>
<dbReference type="InterPro" id="IPR011545">
    <property type="entry name" value="DEAD/DEAH_box_helicase_dom"/>
</dbReference>
<keyword evidence="2" id="KW-0238">DNA-binding</keyword>
<dbReference type="Pfam" id="PF00041">
    <property type="entry name" value="fn3"/>
    <property type="match status" value="2"/>
</dbReference>
<dbReference type="GO" id="GO:0005524">
    <property type="term" value="F:ATP binding"/>
    <property type="evidence" value="ECO:0007669"/>
    <property type="project" value="InterPro"/>
</dbReference>
<dbReference type="PROSITE" id="PS51192">
    <property type="entry name" value="HELICASE_ATP_BIND_1"/>
    <property type="match status" value="1"/>
</dbReference>
<dbReference type="CDD" id="cd00063">
    <property type="entry name" value="FN3"/>
    <property type="match status" value="2"/>
</dbReference>
<protein>
    <submittedName>
        <fullName evidence="5">ATP-dependent DNA helicase Q1</fullName>
    </submittedName>
</protein>
<dbReference type="AlphaFoldDB" id="A0A6S7JWF1"/>
<dbReference type="InterPro" id="IPR013783">
    <property type="entry name" value="Ig-like_fold"/>
</dbReference>
<comment type="caution">
    <text evidence="5">The sequence shown here is derived from an EMBL/GenBank/DDBJ whole genome shotgun (WGS) entry which is preliminary data.</text>
</comment>
<dbReference type="SMART" id="SM00060">
    <property type="entry name" value="FN3"/>
    <property type="match status" value="2"/>
</dbReference>
<dbReference type="Gene3D" id="2.60.40.10">
    <property type="entry name" value="Immunoglobulins"/>
    <property type="match status" value="2"/>
</dbReference>
<dbReference type="SUPFAM" id="SSF49265">
    <property type="entry name" value="Fibronectin type III"/>
    <property type="match status" value="1"/>
</dbReference>
<keyword evidence="5" id="KW-0378">Hydrolase</keyword>
<dbReference type="GO" id="GO:0005737">
    <property type="term" value="C:cytoplasm"/>
    <property type="evidence" value="ECO:0007669"/>
    <property type="project" value="TreeGrafter"/>
</dbReference>
<comment type="similarity">
    <text evidence="1">Belongs to the helicase family. RecQ subfamily.</text>
</comment>
<organism evidence="5 6">
    <name type="scientific">Paramuricea clavata</name>
    <name type="common">Red gorgonian</name>
    <name type="synonym">Violescent sea-whip</name>
    <dbReference type="NCBI Taxonomy" id="317549"/>
    <lineage>
        <taxon>Eukaryota</taxon>
        <taxon>Metazoa</taxon>
        <taxon>Cnidaria</taxon>
        <taxon>Anthozoa</taxon>
        <taxon>Octocorallia</taxon>
        <taxon>Malacalcyonacea</taxon>
        <taxon>Plexauridae</taxon>
        <taxon>Paramuricea</taxon>
    </lineage>
</organism>
<dbReference type="GO" id="GO:0000724">
    <property type="term" value="P:double-strand break repair via homologous recombination"/>
    <property type="evidence" value="ECO:0007669"/>
    <property type="project" value="TreeGrafter"/>
</dbReference>
<dbReference type="SMART" id="SM00487">
    <property type="entry name" value="DEXDc"/>
    <property type="match status" value="1"/>
</dbReference>
<keyword evidence="3" id="KW-0413">Isomerase</keyword>
<dbReference type="Gene3D" id="3.40.50.300">
    <property type="entry name" value="P-loop containing nucleotide triphosphate hydrolases"/>
    <property type="match status" value="2"/>
</dbReference>
<dbReference type="GO" id="GO:0005634">
    <property type="term" value="C:nucleus"/>
    <property type="evidence" value="ECO:0007669"/>
    <property type="project" value="TreeGrafter"/>
</dbReference>
<dbReference type="InterPro" id="IPR003961">
    <property type="entry name" value="FN3_dom"/>
</dbReference>
<accession>A0A6S7JWF1</accession>
<name>A0A6S7JWF1_PARCT</name>
<keyword evidence="5" id="KW-0547">Nucleotide-binding</keyword>
<dbReference type="PANTHER" id="PTHR13710">
    <property type="entry name" value="DNA HELICASE RECQ FAMILY MEMBER"/>
    <property type="match status" value="1"/>
</dbReference>
<evidence type="ECO:0000256" key="3">
    <source>
        <dbReference type="ARBA" id="ARBA00023235"/>
    </source>
</evidence>
<evidence type="ECO:0000313" key="5">
    <source>
        <dbReference type="EMBL" id="CAB4037206.1"/>
    </source>
</evidence>
<dbReference type="Pfam" id="PF00270">
    <property type="entry name" value="DEAD"/>
    <property type="match status" value="1"/>
</dbReference>
<evidence type="ECO:0000256" key="2">
    <source>
        <dbReference type="ARBA" id="ARBA00023125"/>
    </source>
</evidence>
<dbReference type="GO" id="GO:0005694">
    <property type="term" value="C:chromosome"/>
    <property type="evidence" value="ECO:0007669"/>
    <property type="project" value="TreeGrafter"/>
</dbReference>
<dbReference type="OrthoDB" id="434099at2759"/>
<feature type="non-terminal residue" evidence="5">
    <location>
        <position position="488"/>
    </location>
</feature>